<accession>A0AAX0WIC1</accession>
<evidence type="ECO:0000313" key="3">
    <source>
        <dbReference type="Proteomes" id="UP000236075"/>
    </source>
</evidence>
<dbReference type="EMBL" id="PJLB01000011">
    <property type="protein sequence ID" value="PND00543.1"/>
    <property type="molecule type" value="Genomic_DNA"/>
</dbReference>
<evidence type="ECO:0000313" key="2">
    <source>
        <dbReference type="EMBL" id="PND00543.1"/>
    </source>
</evidence>
<organism evidence="2 3">
    <name type="scientific">Akkermansia muciniphila</name>
    <dbReference type="NCBI Taxonomy" id="239935"/>
    <lineage>
        <taxon>Bacteria</taxon>
        <taxon>Pseudomonadati</taxon>
        <taxon>Verrucomicrobiota</taxon>
        <taxon>Verrucomicrobiia</taxon>
        <taxon>Verrucomicrobiales</taxon>
        <taxon>Akkermansiaceae</taxon>
        <taxon>Akkermansia</taxon>
    </lineage>
</organism>
<feature type="chain" id="PRO_5043757424" evidence="1">
    <location>
        <begin position="39"/>
        <end position="358"/>
    </location>
</feature>
<keyword evidence="1" id="KW-0732">Signal</keyword>
<dbReference type="Proteomes" id="UP000236075">
    <property type="component" value="Unassembled WGS sequence"/>
</dbReference>
<sequence length="358" mass="41434">MFFNPDFMIDRIFSFLSCSSSVALLATFSSVIALPSSAAFPTDSQELKFNKDSDIGELKNLLNQGDLVKFYQTAHTHMGQLEWSDIRGGVSPDKLDRLLLIARITSAAPLFGENENTPSEQMTPDFDLKNDISLKGKVMVDLVIISKINLKQKCSAVRKKEVGQLCSIYAATMLKMMKEAYIPDFEGWKKEVMERKTAVWSKEFNARWESFLKERDERVERKKKELSIPFEQRMRRQKTEEERIRDREFGEKDAAFMQEAREKWDKCRNLANILSIMEDRNSKIKSFLKDGGGGLLRILLDNYPGKATEVFKYLKLAGYEEGEMMELVDREEGKTEETEFLYQSPLGRKFLKEKKQKK</sequence>
<dbReference type="AlphaFoldDB" id="A0AAX0WIC1"/>
<evidence type="ECO:0000256" key="1">
    <source>
        <dbReference type="SAM" id="SignalP"/>
    </source>
</evidence>
<feature type="signal peptide" evidence="1">
    <location>
        <begin position="1"/>
        <end position="38"/>
    </location>
</feature>
<protein>
    <submittedName>
        <fullName evidence="2">Uncharacterized protein</fullName>
    </submittedName>
</protein>
<gene>
    <name evidence="2" type="ORF">CXT95_10045</name>
</gene>
<reference evidence="2 3" key="1">
    <citation type="journal article" date="2017" name="BMC Genomics">
        <title>Genome sequencing of 39 Akkermansia muciniphila isolates reveals its population structure, genomic and functional diverisity, and global distribution in mammalian gut microbiotas.</title>
        <authorList>
            <person name="Guo X."/>
            <person name="Li S."/>
            <person name="Zhang J."/>
            <person name="Wu F."/>
            <person name="Li X."/>
            <person name="Wu D."/>
            <person name="Zhang M."/>
            <person name="Ou Z."/>
            <person name="Jie Z."/>
            <person name="Yan Q."/>
            <person name="Li P."/>
            <person name="Yi J."/>
            <person name="Peng Y."/>
        </authorList>
    </citation>
    <scope>NUCLEOTIDE SEQUENCE [LARGE SCALE GENOMIC DNA]</scope>
    <source>
        <strain evidence="2 3">GP28</strain>
    </source>
</reference>
<comment type="caution">
    <text evidence="2">The sequence shown here is derived from an EMBL/GenBank/DDBJ whole genome shotgun (WGS) entry which is preliminary data.</text>
</comment>
<proteinExistence type="predicted"/>
<name>A0AAX0WIC1_9BACT</name>